<organism evidence="3 4">
    <name type="scientific">Gloeothece verrucosa (strain PCC 7822)</name>
    <name type="common">Cyanothece sp. (strain PCC 7822)</name>
    <dbReference type="NCBI Taxonomy" id="497965"/>
    <lineage>
        <taxon>Bacteria</taxon>
        <taxon>Bacillati</taxon>
        <taxon>Cyanobacteriota</taxon>
        <taxon>Cyanophyceae</taxon>
        <taxon>Oscillatoriophycideae</taxon>
        <taxon>Chroococcales</taxon>
        <taxon>Aphanothecaceae</taxon>
        <taxon>Gloeothece</taxon>
        <taxon>Gloeothece verrucosa</taxon>
    </lineage>
</organism>
<sequence>MFKPNLKKFSLSLIASSLTVMSGLIFDGLVSHALAQTSTGQKQSKPVQSMGNKQLKSRVGKFVLVYQPSRIREHQALQEFLQKVGLFEALISVFNNSGLVMRYDVPVVFADCGVVNAFYSPENKSITMCHELIFQMAKDFIRVKKVSTEEALTDALFASVFVFFHELGHALIDILPLPTVGNEEDAVDQFSAILLLDTEKPDVVIKTVYNAALWFGNSPQAPAWDEHAPSDVRYYNLICLMYGKDSNQYGVFAKELQGRATKCGNEYKKVSQSWEQLLLPHFADNNNSRGGNSSSEPPRNPPSRGARPGQIW</sequence>
<keyword evidence="2" id="KW-0732">Signal</keyword>
<feature type="signal peptide" evidence="2">
    <location>
        <begin position="1"/>
        <end position="22"/>
    </location>
</feature>
<proteinExistence type="predicted"/>
<keyword evidence="4" id="KW-1185">Reference proteome</keyword>
<dbReference type="AlphaFoldDB" id="E0U9M6"/>
<dbReference type="InterPro" id="IPR025644">
    <property type="entry name" value="DUF4344"/>
</dbReference>
<evidence type="ECO:0000313" key="3">
    <source>
        <dbReference type="EMBL" id="ADN13827.1"/>
    </source>
</evidence>
<accession>E0U9M6</accession>
<feature type="compositionally biased region" description="Low complexity" evidence="1">
    <location>
        <begin position="285"/>
        <end position="297"/>
    </location>
</feature>
<evidence type="ECO:0000256" key="2">
    <source>
        <dbReference type="SAM" id="SignalP"/>
    </source>
</evidence>
<feature type="chain" id="PRO_5003141186" description="Metallopeptidase" evidence="2">
    <location>
        <begin position="23"/>
        <end position="312"/>
    </location>
</feature>
<dbReference type="eggNOG" id="COG2856">
    <property type="taxonomic scope" value="Bacteria"/>
</dbReference>
<gene>
    <name evidence="3" type="ordered locus">Cyan7822_1841</name>
</gene>
<evidence type="ECO:0000313" key="4">
    <source>
        <dbReference type="Proteomes" id="UP000008206"/>
    </source>
</evidence>
<protein>
    <recommendedName>
        <fullName evidence="5">Metallopeptidase</fullName>
    </recommendedName>
</protein>
<dbReference type="EMBL" id="CP002198">
    <property type="protein sequence ID" value="ADN13827.1"/>
    <property type="molecule type" value="Genomic_DNA"/>
</dbReference>
<evidence type="ECO:0008006" key="5">
    <source>
        <dbReference type="Google" id="ProtNLM"/>
    </source>
</evidence>
<dbReference type="Pfam" id="PF14247">
    <property type="entry name" value="DUF4344"/>
    <property type="match status" value="1"/>
</dbReference>
<dbReference type="KEGG" id="cyj:Cyan7822_1841"/>
<reference evidence="4" key="1">
    <citation type="journal article" date="2011" name="MBio">
        <title>Novel metabolic attributes of the genus Cyanothece, comprising a group of unicellular nitrogen-fixing Cyanobacteria.</title>
        <authorList>
            <person name="Bandyopadhyay A."/>
            <person name="Elvitigala T."/>
            <person name="Welsh E."/>
            <person name="Stockel J."/>
            <person name="Liberton M."/>
            <person name="Min H."/>
            <person name="Sherman L.A."/>
            <person name="Pakrasi H.B."/>
        </authorList>
    </citation>
    <scope>NUCLEOTIDE SEQUENCE [LARGE SCALE GENOMIC DNA]</scope>
    <source>
        <strain evidence="4">PCC 7822</strain>
    </source>
</reference>
<dbReference type="RefSeq" id="WP_013321933.1">
    <property type="nucleotide sequence ID" value="NC_014501.1"/>
</dbReference>
<evidence type="ECO:0000256" key="1">
    <source>
        <dbReference type="SAM" id="MobiDB-lite"/>
    </source>
</evidence>
<dbReference type="STRING" id="497965.Cyan7822_1841"/>
<dbReference type="HOGENOM" id="CLU_066427_0_0_3"/>
<dbReference type="Proteomes" id="UP000008206">
    <property type="component" value="Chromosome"/>
</dbReference>
<name>E0U9M6_GLOV7</name>
<dbReference type="OrthoDB" id="935695at2"/>
<feature type="region of interest" description="Disordered" evidence="1">
    <location>
        <begin position="285"/>
        <end position="312"/>
    </location>
</feature>